<keyword evidence="2" id="KW-0472">Membrane</keyword>
<evidence type="ECO:0000256" key="3">
    <source>
        <dbReference type="SAM" id="SignalP"/>
    </source>
</evidence>
<dbReference type="InterPro" id="IPR053065">
    <property type="entry name" value="Archenteron_Induction-Rel"/>
</dbReference>
<evidence type="ECO:0000259" key="5">
    <source>
        <dbReference type="Pfam" id="PF21656"/>
    </source>
</evidence>
<evidence type="ECO:0000313" key="7">
    <source>
        <dbReference type="Proteomes" id="UP000800235"/>
    </source>
</evidence>
<sequence length="408" mass="43484">MRIPTASWLLCAVSPAIAATSTPAQIFLYDGEATVRPTSPETIDAATARLILAQRLELSQYHSISEVDDERIRQINTYGGQRQELFSSNTHDDGRSRVMIVVEGVQDPSIPALTDFSSFSVSPAPHPSDSFQLFSTLSAEAAQTPYTTGPDASTLRALAPLSDMKVNSLNTYNNRRTLLYVKSIAASTSTDGTNQLQTLSSVVTNLYNLAQENPITLSIIFMPPTHLCSKRSTNAYKIQARSASLPNPEQILSEQAPSPAAQAKSSSASVSSSASHSPTKSLALKGAIPTCFSSQSSCERSTNNCTGHGTCVRKWRGPSGEGKKANDCYGCACSIPEVRENKDGSKKTTRFGGGACHKKDVVMPLWLLGSTTVFLVLIVAWGIGLLYSMGSEELPSVIGAGVSGPVKK</sequence>
<reference evidence="6" key="1">
    <citation type="journal article" date="2020" name="Stud. Mycol.">
        <title>101 Dothideomycetes genomes: a test case for predicting lifestyles and emergence of pathogens.</title>
        <authorList>
            <person name="Haridas S."/>
            <person name="Albert R."/>
            <person name="Binder M."/>
            <person name="Bloem J."/>
            <person name="Labutti K."/>
            <person name="Salamov A."/>
            <person name="Andreopoulos B."/>
            <person name="Baker S."/>
            <person name="Barry K."/>
            <person name="Bills G."/>
            <person name="Bluhm B."/>
            <person name="Cannon C."/>
            <person name="Castanera R."/>
            <person name="Culley D."/>
            <person name="Daum C."/>
            <person name="Ezra D."/>
            <person name="Gonzalez J."/>
            <person name="Henrissat B."/>
            <person name="Kuo A."/>
            <person name="Liang C."/>
            <person name="Lipzen A."/>
            <person name="Lutzoni F."/>
            <person name="Magnuson J."/>
            <person name="Mondo S."/>
            <person name="Nolan M."/>
            <person name="Ohm R."/>
            <person name="Pangilinan J."/>
            <person name="Park H.-J."/>
            <person name="Ramirez L."/>
            <person name="Alfaro M."/>
            <person name="Sun H."/>
            <person name="Tritt A."/>
            <person name="Yoshinaga Y."/>
            <person name="Zwiers L.-H."/>
            <person name="Turgeon B."/>
            <person name="Goodwin S."/>
            <person name="Spatafora J."/>
            <person name="Crous P."/>
            <person name="Grigoriev I."/>
        </authorList>
    </citation>
    <scope>NUCLEOTIDE SEQUENCE</scope>
    <source>
        <strain evidence="6">CBS 130266</strain>
    </source>
</reference>
<feature type="region of interest" description="Disordered" evidence="1">
    <location>
        <begin position="254"/>
        <end position="274"/>
    </location>
</feature>
<keyword evidence="3" id="KW-0732">Signal</keyword>
<dbReference type="AlphaFoldDB" id="A0A9P4U4C4"/>
<evidence type="ECO:0000256" key="1">
    <source>
        <dbReference type="SAM" id="MobiDB-lite"/>
    </source>
</evidence>
<evidence type="ECO:0008006" key="8">
    <source>
        <dbReference type="Google" id="ProtNLM"/>
    </source>
</evidence>
<keyword evidence="2" id="KW-0812">Transmembrane</keyword>
<dbReference type="InterPro" id="IPR049205">
    <property type="entry name" value="Vps3844_N"/>
</dbReference>
<dbReference type="Pfam" id="PF21656">
    <property type="entry name" value="DUF6859"/>
    <property type="match status" value="1"/>
</dbReference>
<dbReference type="InterPro" id="IPR024382">
    <property type="entry name" value="Vps3844_C"/>
</dbReference>
<dbReference type="PANTHER" id="PTHR36853:SF1">
    <property type="entry name" value="DUF3844 DOMAIN-CONTAINING PROTEIN"/>
    <property type="match status" value="1"/>
</dbReference>
<dbReference type="EMBL" id="MU007012">
    <property type="protein sequence ID" value="KAF2435847.1"/>
    <property type="molecule type" value="Genomic_DNA"/>
</dbReference>
<proteinExistence type="predicted"/>
<dbReference type="OrthoDB" id="5583277at2759"/>
<evidence type="ECO:0000256" key="2">
    <source>
        <dbReference type="SAM" id="Phobius"/>
    </source>
</evidence>
<feature type="signal peptide" evidence="3">
    <location>
        <begin position="1"/>
        <end position="18"/>
    </location>
</feature>
<dbReference type="GO" id="GO:0005783">
    <property type="term" value="C:endoplasmic reticulum"/>
    <property type="evidence" value="ECO:0007669"/>
    <property type="project" value="TreeGrafter"/>
</dbReference>
<feature type="domain" description="Vacuolar sorting protein Vps3844 N-terminal" evidence="5">
    <location>
        <begin position="42"/>
        <end position="136"/>
    </location>
</feature>
<evidence type="ECO:0000259" key="4">
    <source>
        <dbReference type="Pfam" id="PF12955"/>
    </source>
</evidence>
<comment type="caution">
    <text evidence="6">The sequence shown here is derived from an EMBL/GenBank/DDBJ whole genome shotgun (WGS) entry which is preliminary data.</text>
</comment>
<gene>
    <name evidence="6" type="ORF">EJ08DRAFT_645529</name>
</gene>
<evidence type="ECO:0000313" key="6">
    <source>
        <dbReference type="EMBL" id="KAF2435847.1"/>
    </source>
</evidence>
<feature type="transmembrane region" description="Helical" evidence="2">
    <location>
        <begin position="365"/>
        <end position="387"/>
    </location>
</feature>
<feature type="chain" id="PRO_5040379083" description="DUF3844 domain-containing protein" evidence="3">
    <location>
        <begin position="19"/>
        <end position="408"/>
    </location>
</feature>
<organism evidence="6 7">
    <name type="scientific">Tothia fuscella</name>
    <dbReference type="NCBI Taxonomy" id="1048955"/>
    <lineage>
        <taxon>Eukaryota</taxon>
        <taxon>Fungi</taxon>
        <taxon>Dikarya</taxon>
        <taxon>Ascomycota</taxon>
        <taxon>Pezizomycotina</taxon>
        <taxon>Dothideomycetes</taxon>
        <taxon>Pleosporomycetidae</taxon>
        <taxon>Venturiales</taxon>
        <taxon>Cylindrosympodiaceae</taxon>
        <taxon>Tothia</taxon>
    </lineage>
</organism>
<keyword evidence="2" id="KW-1133">Transmembrane helix</keyword>
<dbReference type="Proteomes" id="UP000800235">
    <property type="component" value="Unassembled WGS sequence"/>
</dbReference>
<dbReference type="PANTHER" id="PTHR36853">
    <property type="entry name" value="EXPRESSED PROTEIN"/>
    <property type="match status" value="1"/>
</dbReference>
<name>A0A9P4U4C4_9PEZI</name>
<feature type="domain" description="Vacuolar sorting protein Vps3844 C-terminal" evidence="4">
    <location>
        <begin position="291"/>
        <end position="400"/>
    </location>
</feature>
<protein>
    <recommendedName>
        <fullName evidence="8">DUF3844 domain-containing protein</fullName>
    </recommendedName>
</protein>
<accession>A0A9P4U4C4</accession>
<dbReference type="Pfam" id="PF12955">
    <property type="entry name" value="Vps3844_C"/>
    <property type="match status" value="1"/>
</dbReference>
<keyword evidence="7" id="KW-1185">Reference proteome</keyword>